<gene>
    <name evidence="2" type="ORF">UFOPK1722_01417</name>
</gene>
<dbReference type="Pfam" id="PF08241">
    <property type="entry name" value="Methyltransf_11"/>
    <property type="match status" value="1"/>
</dbReference>
<sequence>MNDIAKAERMWDNFDVDAGRSVSWLGLNAVSEDIWRRFSPDPNPVFWVAQLLRERGRTDGLIGAALVCGDMQSERPFFEHPTQVSFAEVHGYDLSQESLNKYVPDGVTWHPHKVDCNVLDLPANAFDLVVVSHGAHHVMRIDHFFEQARASLKPGGLIYIYEWIGPEYLRVPRKNRVVSTMLLLALFPSRRTRRTHMNKVKGWRWIMDAVDPNVDPSEACNSLQLHRAFTDRFSAISQHLHGALTYPMFEGIGQNLDESKPWVRRRLRWVIAVERFLIARRLVHPLFVVAVAEPKPG</sequence>
<accession>A0A6J6FF52</accession>
<feature type="domain" description="Methyltransferase type 11" evidence="1">
    <location>
        <begin position="85"/>
        <end position="160"/>
    </location>
</feature>
<organism evidence="2">
    <name type="scientific">freshwater metagenome</name>
    <dbReference type="NCBI Taxonomy" id="449393"/>
    <lineage>
        <taxon>unclassified sequences</taxon>
        <taxon>metagenomes</taxon>
        <taxon>ecological metagenomes</taxon>
    </lineage>
</organism>
<protein>
    <submittedName>
        <fullName evidence="2">Unannotated protein</fullName>
    </submittedName>
</protein>
<proteinExistence type="predicted"/>
<evidence type="ECO:0000259" key="1">
    <source>
        <dbReference type="Pfam" id="PF08241"/>
    </source>
</evidence>
<name>A0A6J6FF52_9ZZZZ</name>
<dbReference type="InterPro" id="IPR029063">
    <property type="entry name" value="SAM-dependent_MTases_sf"/>
</dbReference>
<dbReference type="SUPFAM" id="SSF53335">
    <property type="entry name" value="S-adenosyl-L-methionine-dependent methyltransferases"/>
    <property type="match status" value="1"/>
</dbReference>
<dbReference type="InterPro" id="IPR013216">
    <property type="entry name" value="Methyltransf_11"/>
</dbReference>
<dbReference type="Gene3D" id="3.40.50.150">
    <property type="entry name" value="Vaccinia Virus protein VP39"/>
    <property type="match status" value="1"/>
</dbReference>
<dbReference type="AlphaFoldDB" id="A0A6J6FF52"/>
<dbReference type="EMBL" id="CAEZTS010000139">
    <property type="protein sequence ID" value="CAB4586967.1"/>
    <property type="molecule type" value="Genomic_DNA"/>
</dbReference>
<dbReference type="CDD" id="cd02440">
    <property type="entry name" value="AdoMet_MTases"/>
    <property type="match status" value="1"/>
</dbReference>
<evidence type="ECO:0000313" key="2">
    <source>
        <dbReference type="EMBL" id="CAB4586967.1"/>
    </source>
</evidence>
<reference evidence="2" key="1">
    <citation type="submission" date="2020-05" db="EMBL/GenBank/DDBJ databases">
        <authorList>
            <person name="Chiriac C."/>
            <person name="Salcher M."/>
            <person name="Ghai R."/>
            <person name="Kavagutti S V."/>
        </authorList>
    </citation>
    <scope>NUCLEOTIDE SEQUENCE</scope>
</reference>
<dbReference type="GO" id="GO:0008757">
    <property type="term" value="F:S-adenosylmethionine-dependent methyltransferase activity"/>
    <property type="evidence" value="ECO:0007669"/>
    <property type="project" value="InterPro"/>
</dbReference>